<dbReference type="Gene3D" id="3.30.420.10">
    <property type="entry name" value="Ribonuclease H-like superfamily/Ribonuclease H"/>
    <property type="match status" value="1"/>
</dbReference>
<sequence length="87" mass="9830">MIHIQEPKAPLEVIHMDWVTELPPSGDRSYNSCLVIMDGYSKNPIFLTFHQDDPAMDTALLWSRVISSTGLLKNIISDRDPKFTSAI</sequence>
<dbReference type="InterPro" id="IPR001584">
    <property type="entry name" value="Integrase_cat-core"/>
</dbReference>
<reference evidence="3" key="1">
    <citation type="submission" date="2021-03" db="EMBL/GenBank/DDBJ databases">
        <title>Draft genome sequence of rust myrtle Austropuccinia psidii MF-1, a brazilian biotype.</title>
        <authorList>
            <person name="Quecine M.C."/>
            <person name="Pachon D.M.R."/>
            <person name="Bonatelli M.L."/>
            <person name="Correr F.H."/>
            <person name="Franceschini L.M."/>
            <person name="Leite T.F."/>
            <person name="Margarido G.R.A."/>
            <person name="Almeida C.A."/>
            <person name="Ferrarezi J.A."/>
            <person name="Labate C.A."/>
        </authorList>
    </citation>
    <scope>NUCLEOTIDE SEQUENCE</scope>
    <source>
        <strain evidence="3">MF-1</strain>
    </source>
</reference>
<keyword evidence="4" id="KW-1185">Reference proteome</keyword>
<dbReference type="GO" id="GO:0005634">
    <property type="term" value="C:nucleus"/>
    <property type="evidence" value="ECO:0007669"/>
    <property type="project" value="UniProtKB-ARBA"/>
</dbReference>
<dbReference type="InterPro" id="IPR050951">
    <property type="entry name" value="Retrovirus_Pol_polyprotein"/>
</dbReference>
<feature type="domain" description="Integrase catalytic" evidence="2">
    <location>
        <begin position="6"/>
        <end position="87"/>
    </location>
</feature>
<dbReference type="OrthoDB" id="5592268at2759"/>
<dbReference type="SUPFAM" id="SSF53098">
    <property type="entry name" value="Ribonuclease H-like"/>
    <property type="match status" value="1"/>
</dbReference>
<keyword evidence="1" id="KW-0694">RNA-binding</keyword>
<dbReference type="GO" id="GO:0015074">
    <property type="term" value="P:DNA integration"/>
    <property type="evidence" value="ECO:0007669"/>
    <property type="project" value="InterPro"/>
</dbReference>
<evidence type="ECO:0000313" key="3">
    <source>
        <dbReference type="EMBL" id="MBW0525504.1"/>
    </source>
</evidence>
<gene>
    <name evidence="3" type="ORF">O181_065219</name>
</gene>
<dbReference type="AlphaFoldDB" id="A0A9Q3I4C0"/>
<evidence type="ECO:0000259" key="2">
    <source>
        <dbReference type="PROSITE" id="PS50994"/>
    </source>
</evidence>
<dbReference type="PANTHER" id="PTHR37984">
    <property type="entry name" value="PROTEIN CBG26694"/>
    <property type="match status" value="1"/>
</dbReference>
<dbReference type="EMBL" id="AVOT02031865">
    <property type="protein sequence ID" value="MBW0525504.1"/>
    <property type="molecule type" value="Genomic_DNA"/>
</dbReference>
<comment type="caution">
    <text evidence="3">The sequence shown here is derived from an EMBL/GenBank/DDBJ whole genome shotgun (WGS) entry which is preliminary data.</text>
</comment>
<proteinExistence type="predicted"/>
<evidence type="ECO:0000313" key="4">
    <source>
        <dbReference type="Proteomes" id="UP000765509"/>
    </source>
</evidence>
<organism evidence="3 4">
    <name type="scientific">Austropuccinia psidii MF-1</name>
    <dbReference type="NCBI Taxonomy" id="1389203"/>
    <lineage>
        <taxon>Eukaryota</taxon>
        <taxon>Fungi</taxon>
        <taxon>Dikarya</taxon>
        <taxon>Basidiomycota</taxon>
        <taxon>Pucciniomycotina</taxon>
        <taxon>Pucciniomycetes</taxon>
        <taxon>Pucciniales</taxon>
        <taxon>Sphaerophragmiaceae</taxon>
        <taxon>Austropuccinia</taxon>
    </lineage>
</organism>
<protein>
    <recommendedName>
        <fullName evidence="2">Integrase catalytic domain-containing protein</fullName>
    </recommendedName>
</protein>
<dbReference type="InterPro" id="IPR036397">
    <property type="entry name" value="RNaseH_sf"/>
</dbReference>
<name>A0A9Q3I4C0_9BASI</name>
<dbReference type="PROSITE" id="PS50994">
    <property type="entry name" value="INTEGRASE"/>
    <property type="match status" value="1"/>
</dbReference>
<dbReference type="Proteomes" id="UP000765509">
    <property type="component" value="Unassembled WGS sequence"/>
</dbReference>
<dbReference type="PANTHER" id="PTHR37984:SF5">
    <property type="entry name" value="PROTEIN NYNRIN-LIKE"/>
    <property type="match status" value="1"/>
</dbReference>
<evidence type="ECO:0000256" key="1">
    <source>
        <dbReference type="ARBA" id="ARBA00022884"/>
    </source>
</evidence>
<accession>A0A9Q3I4C0</accession>
<dbReference type="GO" id="GO:0003723">
    <property type="term" value="F:RNA binding"/>
    <property type="evidence" value="ECO:0007669"/>
    <property type="project" value="UniProtKB-KW"/>
</dbReference>
<dbReference type="InterPro" id="IPR012337">
    <property type="entry name" value="RNaseH-like_sf"/>
</dbReference>